<dbReference type="SMART" id="SM00181">
    <property type="entry name" value="EGF"/>
    <property type="match status" value="7"/>
</dbReference>
<evidence type="ECO:0000256" key="4">
    <source>
        <dbReference type="PROSITE-ProRule" id="PRU00076"/>
    </source>
</evidence>
<keyword evidence="8" id="KW-1185">Reference proteome</keyword>
<dbReference type="PANTHER" id="PTHR24049">
    <property type="entry name" value="CRUMBS FAMILY MEMBER"/>
    <property type="match status" value="1"/>
</dbReference>
<evidence type="ECO:0000313" key="8">
    <source>
        <dbReference type="Proteomes" id="UP000276133"/>
    </source>
</evidence>
<accession>A0A3M7P4N3</accession>
<feature type="domain" description="EGF-like" evidence="6">
    <location>
        <begin position="301"/>
        <end position="339"/>
    </location>
</feature>
<gene>
    <name evidence="7" type="ORF">BpHYR1_015809</name>
</gene>
<dbReference type="PROSITE" id="PS01186">
    <property type="entry name" value="EGF_2"/>
    <property type="match status" value="4"/>
</dbReference>
<feature type="domain" description="EGF-like" evidence="6">
    <location>
        <begin position="106"/>
        <end position="141"/>
    </location>
</feature>
<evidence type="ECO:0000256" key="1">
    <source>
        <dbReference type="ARBA" id="ARBA00022536"/>
    </source>
</evidence>
<organism evidence="7 8">
    <name type="scientific">Brachionus plicatilis</name>
    <name type="common">Marine rotifer</name>
    <name type="synonym">Brachionus muelleri</name>
    <dbReference type="NCBI Taxonomy" id="10195"/>
    <lineage>
        <taxon>Eukaryota</taxon>
        <taxon>Metazoa</taxon>
        <taxon>Spiralia</taxon>
        <taxon>Gnathifera</taxon>
        <taxon>Rotifera</taxon>
        <taxon>Eurotatoria</taxon>
        <taxon>Monogononta</taxon>
        <taxon>Pseudotrocha</taxon>
        <taxon>Ploima</taxon>
        <taxon>Brachionidae</taxon>
        <taxon>Brachionus</taxon>
    </lineage>
</organism>
<proteinExistence type="predicted"/>
<feature type="domain" description="EGF-like" evidence="6">
    <location>
        <begin position="65"/>
        <end position="105"/>
    </location>
</feature>
<evidence type="ECO:0000256" key="3">
    <source>
        <dbReference type="ARBA" id="ARBA00023157"/>
    </source>
</evidence>
<feature type="domain" description="EGF-like" evidence="6">
    <location>
        <begin position="143"/>
        <end position="180"/>
    </location>
</feature>
<dbReference type="Pfam" id="PF00008">
    <property type="entry name" value="EGF"/>
    <property type="match status" value="3"/>
</dbReference>
<feature type="chain" id="PRO_5018227980" evidence="5">
    <location>
        <begin position="18"/>
        <end position="373"/>
    </location>
</feature>
<dbReference type="GO" id="GO:0005509">
    <property type="term" value="F:calcium ion binding"/>
    <property type="evidence" value="ECO:0007669"/>
    <property type="project" value="InterPro"/>
</dbReference>
<reference evidence="7 8" key="1">
    <citation type="journal article" date="2018" name="Sci. Rep.">
        <title>Genomic signatures of local adaptation to the degree of environmental predictability in rotifers.</title>
        <authorList>
            <person name="Franch-Gras L."/>
            <person name="Hahn C."/>
            <person name="Garcia-Roger E.M."/>
            <person name="Carmona M.J."/>
            <person name="Serra M."/>
            <person name="Gomez A."/>
        </authorList>
    </citation>
    <scope>NUCLEOTIDE SEQUENCE [LARGE SCALE GENOMIC DNA]</scope>
    <source>
        <strain evidence="7">HYR1</strain>
    </source>
</reference>
<feature type="disulfide bond" evidence="4">
    <location>
        <begin position="310"/>
        <end position="327"/>
    </location>
</feature>
<dbReference type="Proteomes" id="UP000276133">
    <property type="component" value="Unassembled WGS sequence"/>
</dbReference>
<dbReference type="InterPro" id="IPR000742">
    <property type="entry name" value="EGF"/>
</dbReference>
<dbReference type="EMBL" id="REGN01013344">
    <property type="protein sequence ID" value="RMZ94048.1"/>
    <property type="molecule type" value="Genomic_DNA"/>
</dbReference>
<comment type="caution">
    <text evidence="7">The sequence shown here is derived from an EMBL/GenBank/DDBJ whole genome shotgun (WGS) entry which is preliminary data.</text>
</comment>
<protein>
    <submittedName>
        <fullName evidence="7">Neurogenic locus notch-like protein</fullName>
    </submittedName>
</protein>
<dbReference type="STRING" id="10195.A0A3M7P4N3"/>
<dbReference type="OrthoDB" id="283575at2759"/>
<feature type="disulfide bond" evidence="4">
    <location>
        <begin position="95"/>
        <end position="104"/>
    </location>
</feature>
<dbReference type="AlphaFoldDB" id="A0A3M7P4N3"/>
<evidence type="ECO:0000313" key="7">
    <source>
        <dbReference type="EMBL" id="RMZ94048.1"/>
    </source>
</evidence>
<feature type="disulfide bond" evidence="4">
    <location>
        <begin position="211"/>
        <end position="220"/>
    </location>
</feature>
<feature type="non-terminal residue" evidence="7">
    <location>
        <position position="373"/>
    </location>
</feature>
<keyword evidence="3 4" id="KW-1015">Disulfide bond</keyword>
<feature type="disulfide bond" evidence="4">
    <location>
        <begin position="110"/>
        <end position="120"/>
    </location>
</feature>
<feature type="signal peptide" evidence="5">
    <location>
        <begin position="1"/>
        <end position="17"/>
    </location>
</feature>
<dbReference type="SMART" id="SM00179">
    <property type="entry name" value="EGF_CA"/>
    <property type="match status" value="4"/>
</dbReference>
<dbReference type="InterPro" id="IPR051022">
    <property type="entry name" value="Notch_Cell-Fate_Det"/>
</dbReference>
<feature type="disulfide bond" evidence="4">
    <location>
        <begin position="131"/>
        <end position="140"/>
    </location>
</feature>
<feature type="disulfide bond" evidence="4">
    <location>
        <begin position="329"/>
        <end position="338"/>
    </location>
</feature>
<dbReference type="Gene3D" id="2.10.25.10">
    <property type="entry name" value="Laminin"/>
    <property type="match status" value="7"/>
</dbReference>
<evidence type="ECO:0000256" key="2">
    <source>
        <dbReference type="ARBA" id="ARBA00022737"/>
    </source>
</evidence>
<dbReference type="InterPro" id="IPR001881">
    <property type="entry name" value="EGF-like_Ca-bd_dom"/>
</dbReference>
<keyword evidence="1 4" id="KW-0245">EGF-like domain</keyword>
<sequence>MLFKFLTLLIILNSSQGLDLNSSKDISTESCEKSPCQNEADCVPLPDGDHFCKCLDNYGGKHCQIENPCKENSCQNGAKCKPTSRFEDKAFICECQPGFSGEFCEKKNDCDEKSCINGNCVEENGNQVCSCLIGFTGIMCELQLDPCSGNPCKNDGLCIKESHDRFSCLCLPGYFGKNCAEIDPCSSTPCKNRGECRSLKLGSETVHTCSCKPDFYGTHCEKENPCVKEPCKNYGLCKFDRDTEKASCICFKGFTGANCESKIEDTCSCLNGGTCFLEQLEGKTSEKCLCPSCHYGPKCEHRNPCSSSPCKNDGLCKYDVKSEKISCLCMKGFMGELCDQVCEDKSKICKLANGLNLCSTTGSQCKKTCGLCE</sequence>
<feature type="domain" description="EGF-like" evidence="6">
    <location>
        <begin position="181"/>
        <end position="221"/>
    </location>
</feature>
<feature type="disulfide bond" evidence="4">
    <location>
        <begin position="170"/>
        <end position="179"/>
    </location>
</feature>
<dbReference type="PROSITE" id="PS00022">
    <property type="entry name" value="EGF_1"/>
    <property type="match status" value="8"/>
</dbReference>
<feature type="domain" description="EGF-like" evidence="6">
    <location>
        <begin position="27"/>
        <end position="64"/>
    </location>
</feature>
<keyword evidence="2" id="KW-0677">Repeat</keyword>
<evidence type="ECO:0000259" key="6">
    <source>
        <dbReference type="PROSITE" id="PS50026"/>
    </source>
</evidence>
<comment type="caution">
    <text evidence="4">Lacks conserved residue(s) required for the propagation of feature annotation.</text>
</comment>
<feature type="disulfide bond" evidence="4">
    <location>
        <begin position="54"/>
        <end position="63"/>
    </location>
</feature>
<dbReference type="SUPFAM" id="SSF57196">
    <property type="entry name" value="EGF/Laminin"/>
    <property type="match status" value="7"/>
</dbReference>
<name>A0A3M7P4N3_BRAPC</name>
<feature type="disulfide bond" evidence="4">
    <location>
        <begin position="250"/>
        <end position="259"/>
    </location>
</feature>
<keyword evidence="5" id="KW-0732">Signal</keyword>
<dbReference type="PROSITE" id="PS50026">
    <property type="entry name" value="EGF_3"/>
    <property type="match status" value="7"/>
</dbReference>
<evidence type="ECO:0000256" key="5">
    <source>
        <dbReference type="SAM" id="SignalP"/>
    </source>
</evidence>
<feature type="disulfide bond" evidence="4">
    <location>
        <begin position="231"/>
        <end position="248"/>
    </location>
</feature>
<feature type="domain" description="EGF-like" evidence="6">
    <location>
        <begin position="222"/>
        <end position="260"/>
    </location>
</feature>
<dbReference type="FunFam" id="2.10.25.10:FF:000095">
    <property type="entry name" value="Notch, isoform B"/>
    <property type="match status" value="1"/>
</dbReference>